<proteinExistence type="predicted"/>
<keyword evidence="2" id="KW-1185">Reference proteome</keyword>
<accession>A0ACD5YEM0</accession>
<dbReference type="EnsemblPlants" id="AVESA.00010b.r2.5DG0948270.1">
    <property type="protein sequence ID" value="AVESA.00010b.r2.5DG0948270.1.CDS"/>
    <property type="gene ID" value="AVESA.00010b.r2.5DG0948270"/>
</dbReference>
<reference evidence="1" key="1">
    <citation type="submission" date="2021-05" db="EMBL/GenBank/DDBJ databases">
        <authorList>
            <person name="Scholz U."/>
            <person name="Mascher M."/>
            <person name="Fiebig A."/>
        </authorList>
    </citation>
    <scope>NUCLEOTIDE SEQUENCE [LARGE SCALE GENOMIC DNA]</scope>
</reference>
<dbReference type="Proteomes" id="UP001732700">
    <property type="component" value="Chromosome 5D"/>
</dbReference>
<organism evidence="1 2">
    <name type="scientific">Avena sativa</name>
    <name type="common">Oat</name>
    <dbReference type="NCBI Taxonomy" id="4498"/>
    <lineage>
        <taxon>Eukaryota</taxon>
        <taxon>Viridiplantae</taxon>
        <taxon>Streptophyta</taxon>
        <taxon>Embryophyta</taxon>
        <taxon>Tracheophyta</taxon>
        <taxon>Spermatophyta</taxon>
        <taxon>Magnoliopsida</taxon>
        <taxon>Liliopsida</taxon>
        <taxon>Poales</taxon>
        <taxon>Poaceae</taxon>
        <taxon>BOP clade</taxon>
        <taxon>Pooideae</taxon>
        <taxon>Poodae</taxon>
        <taxon>Poeae</taxon>
        <taxon>Poeae Chloroplast Group 1 (Aveneae type)</taxon>
        <taxon>Aveninae</taxon>
        <taxon>Avena</taxon>
    </lineage>
</organism>
<evidence type="ECO:0000313" key="1">
    <source>
        <dbReference type="EnsemblPlants" id="AVESA.00010b.r2.5DG0948270.1.CDS"/>
    </source>
</evidence>
<evidence type="ECO:0000313" key="2">
    <source>
        <dbReference type="Proteomes" id="UP001732700"/>
    </source>
</evidence>
<sequence>MSLALACVCINTGRTHTPHTTPPSTSSFLPSSLLHSLSSPVSGLRISKSEQRKMAGALDEGKITEYFRNKSVLITGSTGFLGKILVEKILRVQPDVGKIYLPVRAADAAAAKRRVETEVVGKELFSLLRKKHGDGFDAFIEEKIVPLAGDVMREGFGVNKDTLRELRVTEELNVIVNGAATTNFYERYDVALDVNVAGVRHMCEFAKTCPNLEVLLHVSTAYVAGERQGLVQERPFRAGETLKEGTHLDIDTEFKLAKDLKKQLDADGDLSPKDERKAMKELGLTRARHFGWPNTYVFTKSMGEMMLGRMLGGAGDVPVVIVRPSIITSVQSDPLPGWIEGTRTIDAILIGYAKQNLPCFLADLDLVMDVMPGDMVVNAMMAATVAHATTSSEPKKSRQQPPPPPKQADPPSVYHVSSSLRHPAPYAVLYRTGIRYFEENPRTGPDGRAVRTRKVRFLSSIASFHLFMVLKYRLPLELLHLLSVLCCGLFGLAALYHDLARKYRFVMQLVDLYGPFSLFKGCFDDVNLNKLRIAMASAGGPGLFNFDPKTIDWDEYFHKVHIPGVMKYVLK</sequence>
<reference evidence="1" key="2">
    <citation type="submission" date="2025-09" db="UniProtKB">
        <authorList>
            <consortium name="EnsemblPlants"/>
        </authorList>
    </citation>
    <scope>IDENTIFICATION</scope>
</reference>
<protein>
    <submittedName>
        <fullName evidence="1">Uncharacterized protein</fullName>
    </submittedName>
</protein>
<name>A0ACD5YEM0_AVESA</name>